<keyword evidence="3" id="KW-0349">Heme</keyword>
<evidence type="ECO:0000256" key="5">
    <source>
        <dbReference type="ARBA" id="ARBA00022723"/>
    </source>
</evidence>
<dbReference type="AlphaFoldDB" id="W1NGF9"/>
<keyword evidence="9" id="KW-0472">Membrane</keyword>
<dbReference type="Pfam" id="PF00067">
    <property type="entry name" value="p450"/>
    <property type="match status" value="1"/>
</dbReference>
<gene>
    <name evidence="10" type="ORF">AMTR_s00010p00212060</name>
</gene>
<dbReference type="Gene3D" id="1.10.630.10">
    <property type="entry name" value="Cytochrome P450"/>
    <property type="match status" value="1"/>
</dbReference>
<evidence type="ECO:0000256" key="2">
    <source>
        <dbReference type="ARBA" id="ARBA00004370"/>
    </source>
</evidence>
<dbReference type="GO" id="GO:0016020">
    <property type="term" value="C:membrane"/>
    <property type="evidence" value="ECO:0007669"/>
    <property type="project" value="UniProtKB-SubCell"/>
</dbReference>
<dbReference type="PANTHER" id="PTHR47947:SF26">
    <property type="entry name" value="CYTOCHROME P450"/>
    <property type="match status" value="1"/>
</dbReference>
<evidence type="ECO:0000256" key="8">
    <source>
        <dbReference type="ARBA" id="ARBA00023004"/>
    </source>
</evidence>
<dbReference type="GO" id="GO:0020037">
    <property type="term" value="F:heme binding"/>
    <property type="evidence" value="ECO:0007669"/>
    <property type="project" value="InterPro"/>
</dbReference>
<keyword evidence="6" id="KW-1133">Transmembrane helix</keyword>
<dbReference type="InterPro" id="IPR001128">
    <property type="entry name" value="Cyt_P450"/>
</dbReference>
<dbReference type="EMBL" id="KI397513">
    <property type="protein sequence ID" value="ERM94235.1"/>
    <property type="molecule type" value="Genomic_DNA"/>
</dbReference>
<comment type="cofactor">
    <cofactor evidence="1">
        <name>heme</name>
        <dbReference type="ChEBI" id="CHEBI:30413"/>
    </cofactor>
</comment>
<organism evidence="10 11">
    <name type="scientific">Amborella trichopoda</name>
    <dbReference type="NCBI Taxonomy" id="13333"/>
    <lineage>
        <taxon>Eukaryota</taxon>
        <taxon>Viridiplantae</taxon>
        <taxon>Streptophyta</taxon>
        <taxon>Embryophyta</taxon>
        <taxon>Tracheophyta</taxon>
        <taxon>Spermatophyta</taxon>
        <taxon>Magnoliopsida</taxon>
        <taxon>Amborellales</taxon>
        <taxon>Amborellaceae</taxon>
        <taxon>Amborella</taxon>
    </lineage>
</organism>
<dbReference type="InterPro" id="IPR050651">
    <property type="entry name" value="Plant_Cytochrome_P450_Monoox"/>
</dbReference>
<dbReference type="HOGENOM" id="CLU_2226749_0_0_1"/>
<keyword evidence="8" id="KW-0408">Iron</keyword>
<comment type="subcellular location">
    <subcellularLocation>
        <location evidence="2">Membrane</location>
    </subcellularLocation>
</comment>
<evidence type="ECO:0000256" key="1">
    <source>
        <dbReference type="ARBA" id="ARBA00001971"/>
    </source>
</evidence>
<proteinExistence type="predicted"/>
<dbReference type="InterPro" id="IPR036396">
    <property type="entry name" value="Cyt_P450_sf"/>
</dbReference>
<dbReference type="Proteomes" id="UP000017836">
    <property type="component" value="Unassembled WGS sequence"/>
</dbReference>
<evidence type="ECO:0000313" key="10">
    <source>
        <dbReference type="EMBL" id="ERM94235.1"/>
    </source>
</evidence>
<keyword evidence="5" id="KW-0479">Metal-binding</keyword>
<keyword evidence="4" id="KW-0812">Transmembrane</keyword>
<evidence type="ECO:0000256" key="6">
    <source>
        <dbReference type="ARBA" id="ARBA00022989"/>
    </source>
</evidence>
<dbReference type="SUPFAM" id="SSF48264">
    <property type="entry name" value="Cytochrome P450"/>
    <property type="match status" value="1"/>
</dbReference>
<evidence type="ECO:0000256" key="4">
    <source>
        <dbReference type="ARBA" id="ARBA00022692"/>
    </source>
</evidence>
<evidence type="ECO:0000256" key="3">
    <source>
        <dbReference type="ARBA" id="ARBA00022617"/>
    </source>
</evidence>
<evidence type="ECO:0000313" key="11">
    <source>
        <dbReference type="Proteomes" id="UP000017836"/>
    </source>
</evidence>
<keyword evidence="7" id="KW-0560">Oxidoreductase</keyword>
<keyword evidence="11" id="KW-1185">Reference proteome</keyword>
<evidence type="ECO:0000256" key="9">
    <source>
        <dbReference type="ARBA" id="ARBA00023136"/>
    </source>
</evidence>
<dbReference type="GO" id="GO:0005506">
    <property type="term" value="F:iron ion binding"/>
    <property type="evidence" value="ECO:0007669"/>
    <property type="project" value="InterPro"/>
</dbReference>
<dbReference type="eggNOG" id="KOG0156">
    <property type="taxonomic scope" value="Eukaryota"/>
</dbReference>
<sequence>MRLYSPAPLLVPHESMEDCVVAGFHVPAGTRLLITLTIRGRPASMSLALSVVHLALASLLHSLDWHLPHDCSSLDMTETVGLTTPRASPLEALMEPCLPLELLCKS</sequence>
<dbReference type="OMA" id="YIRRRGC"/>
<dbReference type="GO" id="GO:0004497">
    <property type="term" value="F:monooxygenase activity"/>
    <property type="evidence" value="ECO:0007669"/>
    <property type="project" value="InterPro"/>
</dbReference>
<name>W1NGF9_AMBTC</name>
<reference evidence="11" key="1">
    <citation type="journal article" date="2013" name="Science">
        <title>The Amborella genome and the evolution of flowering plants.</title>
        <authorList>
            <consortium name="Amborella Genome Project"/>
        </authorList>
    </citation>
    <scope>NUCLEOTIDE SEQUENCE [LARGE SCALE GENOMIC DNA]</scope>
</reference>
<dbReference type="GO" id="GO:0016705">
    <property type="term" value="F:oxidoreductase activity, acting on paired donors, with incorporation or reduction of molecular oxygen"/>
    <property type="evidence" value="ECO:0007669"/>
    <property type="project" value="InterPro"/>
</dbReference>
<accession>W1NGF9</accession>
<evidence type="ECO:0000256" key="7">
    <source>
        <dbReference type="ARBA" id="ARBA00023002"/>
    </source>
</evidence>
<protein>
    <submittedName>
        <fullName evidence="10">Uncharacterized protein</fullName>
    </submittedName>
</protein>
<dbReference type="PANTHER" id="PTHR47947">
    <property type="entry name" value="CYTOCHROME P450 82C3-RELATED"/>
    <property type="match status" value="1"/>
</dbReference>
<dbReference type="Gramene" id="ERM94235">
    <property type="protein sequence ID" value="ERM94235"/>
    <property type="gene ID" value="AMTR_s00010p00212060"/>
</dbReference>